<dbReference type="PANTHER" id="PTHR37422:SF13">
    <property type="entry name" value="LIPOPOLYSACCHARIDE BIOSYNTHESIS PROTEIN PA4999-RELATED"/>
    <property type="match status" value="1"/>
</dbReference>
<dbReference type="InterPro" id="IPR011990">
    <property type="entry name" value="TPR-like_helical_dom_sf"/>
</dbReference>
<dbReference type="SMART" id="SM00028">
    <property type="entry name" value="TPR"/>
    <property type="match status" value="3"/>
</dbReference>
<dbReference type="Pfam" id="PF04932">
    <property type="entry name" value="Wzy_C"/>
    <property type="match status" value="1"/>
</dbReference>
<accession>A0A2M9V615</accession>
<sequence>MKNKVLKITAALLFLLPHAGLDNNRFPVMLFLFYICSFVFFATTWSGMKEDWSRNSRTCFIVSGIVLSLFLRYVSGNIYGTYRLYTMAVLWILFFSFYAAQSLPGKNRRFLAWVVIATVSVETVLGIAQSIGLLENSDPQFIIGGSMTNPGAYAGYLGVTTPLILSLLVSYKKNKRFENICYILGGLFILVCYLLILSRSRGAWIACGAGCLCVLCYRYARFLRGTNYWSKKAIRTPTIILSAVLIIASGFFVFKMKEDSALGRILVWKVTLSTPHPHASLLWGNGIGYFESQYGKWQADYFQEKEGTEKERHIAGYVTTAYNEFLELGLEQGIIVTACIAALLVMATGTGWKNLSTIELGAKASIVSITILMFCSYPLKVLPTTLYLMFCLSVALYGKKRLLSTGHRMISNGVRSLAGPLICVFALAGMINAYGYYFCHRGQQRVMRHDLKGGIEMYKKAQGILRKDGIFHFYLGSAYFLSAEYQKAIEELSVSCTQCSNPSSFILLGNAYRENRDTAKAIDAYTTAVYIQPSKLYPKYLLAKLYEAAGDYGSAGEWASKILATDEKVPTTAAKEIKEEMRLLLKQVVIKTKKDDYK</sequence>
<comment type="subcellular location">
    <subcellularLocation>
        <location evidence="1">Membrane</location>
        <topology evidence="1">Multi-pass membrane protein</topology>
    </subcellularLocation>
</comment>
<dbReference type="Gene3D" id="1.25.40.10">
    <property type="entry name" value="Tetratricopeptide repeat domain"/>
    <property type="match status" value="1"/>
</dbReference>
<evidence type="ECO:0000256" key="4">
    <source>
        <dbReference type="ARBA" id="ARBA00023136"/>
    </source>
</evidence>
<feature type="repeat" description="TPR" evidence="5">
    <location>
        <begin position="502"/>
        <end position="535"/>
    </location>
</feature>
<feature type="transmembrane region" description="Helical" evidence="6">
    <location>
        <begin position="232"/>
        <end position="254"/>
    </location>
</feature>
<feature type="transmembrane region" description="Helical" evidence="6">
    <location>
        <begin position="59"/>
        <end position="76"/>
    </location>
</feature>
<keyword evidence="5" id="KW-0802">TPR repeat</keyword>
<dbReference type="Proteomes" id="UP000231846">
    <property type="component" value="Unassembled WGS sequence"/>
</dbReference>
<proteinExistence type="predicted"/>
<feature type="transmembrane region" description="Helical" evidence="6">
    <location>
        <begin position="111"/>
        <end position="133"/>
    </location>
</feature>
<dbReference type="InterPro" id="IPR051533">
    <property type="entry name" value="WaaL-like"/>
</dbReference>
<dbReference type="RefSeq" id="WP_032567346.1">
    <property type="nucleotide sequence ID" value="NZ_JAQDLP010000002.1"/>
</dbReference>
<keyword evidence="2 6" id="KW-0812">Transmembrane</keyword>
<feature type="transmembrane region" description="Helical" evidence="6">
    <location>
        <begin position="180"/>
        <end position="197"/>
    </location>
</feature>
<reference evidence="8 9" key="1">
    <citation type="journal article" date="2017" name="MBio">
        <title>Gut Symbiont Bacteroides fragilis Secretes a Eukaryotic-Like Ubiquitin Protein That Mediates Intraspecies Antagonism.</title>
        <authorList>
            <person name="Chatzidaki-Livanis M."/>
            <person name="Coyne M.J."/>
            <person name="Roelofs K.G."/>
            <person name="Gentyala R.R."/>
            <person name="Caldwell J.M."/>
            <person name="Comstock L.E."/>
        </authorList>
    </citation>
    <scope>NUCLEOTIDE SEQUENCE [LARGE SCALE GENOMIC DNA]</scope>
    <source>
        <strain evidence="8 9">12905</strain>
    </source>
</reference>
<feature type="transmembrane region" description="Helical" evidence="6">
    <location>
        <begin position="333"/>
        <end position="352"/>
    </location>
</feature>
<name>A0A2M9V615_BACFG</name>
<feature type="transmembrane region" description="Helical" evidence="6">
    <location>
        <begin position="153"/>
        <end position="171"/>
    </location>
</feature>
<gene>
    <name evidence="8" type="ORF">CQW34_02584</name>
</gene>
<feature type="domain" description="O-antigen ligase-related" evidence="7">
    <location>
        <begin position="187"/>
        <end position="340"/>
    </location>
</feature>
<organism evidence="8 9">
    <name type="scientific">Bacteroides fragilis</name>
    <dbReference type="NCBI Taxonomy" id="817"/>
    <lineage>
        <taxon>Bacteria</taxon>
        <taxon>Pseudomonadati</taxon>
        <taxon>Bacteroidota</taxon>
        <taxon>Bacteroidia</taxon>
        <taxon>Bacteroidales</taxon>
        <taxon>Bacteroidaceae</taxon>
        <taxon>Bacteroides</taxon>
    </lineage>
</organism>
<keyword evidence="4 6" id="KW-0472">Membrane</keyword>
<feature type="transmembrane region" description="Helical" evidence="6">
    <location>
        <begin position="203"/>
        <end position="220"/>
    </location>
</feature>
<feature type="transmembrane region" description="Helical" evidence="6">
    <location>
        <begin position="417"/>
        <end position="439"/>
    </location>
</feature>
<dbReference type="AlphaFoldDB" id="A0A2M9V615"/>
<dbReference type="SUPFAM" id="SSF48452">
    <property type="entry name" value="TPR-like"/>
    <property type="match status" value="1"/>
</dbReference>
<evidence type="ECO:0000313" key="9">
    <source>
        <dbReference type="Proteomes" id="UP000231846"/>
    </source>
</evidence>
<evidence type="ECO:0000256" key="2">
    <source>
        <dbReference type="ARBA" id="ARBA00022692"/>
    </source>
</evidence>
<feature type="transmembrane region" description="Helical" evidence="6">
    <location>
        <begin position="364"/>
        <end position="397"/>
    </location>
</feature>
<dbReference type="PANTHER" id="PTHR37422">
    <property type="entry name" value="TEICHURONIC ACID BIOSYNTHESIS PROTEIN TUAE"/>
    <property type="match status" value="1"/>
</dbReference>
<dbReference type="InterPro" id="IPR007016">
    <property type="entry name" value="O-antigen_ligase-rel_domated"/>
</dbReference>
<dbReference type="GO" id="GO:0016020">
    <property type="term" value="C:membrane"/>
    <property type="evidence" value="ECO:0007669"/>
    <property type="project" value="UniProtKB-SubCell"/>
</dbReference>
<evidence type="ECO:0000256" key="1">
    <source>
        <dbReference type="ARBA" id="ARBA00004141"/>
    </source>
</evidence>
<dbReference type="InterPro" id="IPR019734">
    <property type="entry name" value="TPR_rpt"/>
</dbReference>
<evidence type="ECO:0000256" key="6">
    <source>
        <dbReference type="SAM" id="Phobius"/>
    </source>
</evidence>
<keyword evidence="3 6" id="KW-1133">Transmembrane helix</keyword>
<feature type="transmembrane region" description="Helical" evidence="6">
    <location>
        <begin position="82"/>
        <end position="99"/>
    </location>
</feature>
<feature type="transmembrane region" description="Helical" evidence="6">
    <location>
        <begin position="31"/>
        <end position="47"/>
    </location>
</feature>
<dbReference type="EMBL" id="PDCW01000017">
    <property type="protein sequence ID" value="PJY74104.1"/>
    <property type="molecule type" value="Genomic_DNA"/>
</dbReference>
<protein>
    <submittedName>
        <fullName evidence="8">Tetratricopeptide repeat protein</fullName>
    </submittedName>
</protein>
<evidence type="ECO:0000313" key="8">
    <source>
        <dbReference type="EMBL" id="PJY74104.1"/>
    </source>
</evidence>
<evidence type="ECO:0000256" key="3">
    <source>
        <dbReference type="ARBA" id="ARBA00022989"/>
    </source>
</evidence>
<dbReference type="PROSITE" id="PS50005">
    <property type="entry name" value="TPR"/>
    <property type="match status" value="1"/>
</dbReference>
<comment type="caution">
    <text evidence="8">The sequence shown here is derived from an EMBL/GenBank/DDBJ whole genome shotgun (WGS) entry which is preliminary data.</text>
</comment>
<evidence type="ECO:0000259" key="7">
    <source>
        <dbReference type="Pfam" id="PF04932"/>
    </source>
</evidence>
<evidence type="ECO:0000256" key="5">
    <source>
        <dbReference type="PROSITE-ProRule" id="PRU00339"/>
    </source>
</evidence>